<organism evidence="8 9">
    <name type="scientific">Rhizobium leguminosarum bv. trifolii</name>
    <dbReference type="NCBI Taxonomy" id="386"/>
    <lineage>
        <taxon>Bacteria</taxon>
        <taxon>Pseudomonadati</taxon>
        <taxon>Pseudomonadota</taxon>
        <taxon>Alphaproteobacteria</taxon>
        <taxon>Hyphomicrobiales</taxon>
        <taxon>Rhizobiaceae</taxon>
        <taxon>Rhizobium/Agrobacterium group</taxon>
        <taxon>Rhizobium</taxon>
    </lineage>
</organism>
<keyword evidence="3 6" id="KW-0479">Metal-binding</keyword>
<dbReference type="GO" id="GO:0003824">
    <property type="term" value="F:catalytic activity"/>
    <property type="evidence" value="ECO:0007669"/>
    <property type="project" value="InterPro"/>
</dbReference>
<dbReference type="Pfam" id="PF03328">
    <property type="entry name" value="HpcH_HpaI"/>
    <property type="match status" value="1"/>
</dbReference>
<feature type="binding site" evidence="5">
    <location>
        <position position="75"/>
    </location>
    <ligand>
        <name>substrate</name>
    </ligand>
</feature>
<evidence type="ECO:0000313" key="9">
    <source>
        <dbReference type="Proteomes" id="UP000256748"/>
    </source>
</evidence>
<protein>
    <recommendedName>
        <fullName evidence="7">HpcH/HpaI aldolase/citrate lyase domain-containing protein</fullName>
    </recommendedName>
</protein>
<proteinExistence type="inferred from homology"/>
<evidence type="ECO:0000259" key="7">
    <source>
        <dbReference type="Pfam" id="PF03328"/>
    </source>
</evidence>
<evidence type="ECO:0000256" key="1">
    <source>
        <dbReference type="ARBA" id="ARBA00001946"/>
    </source>
</evidence>
<dbReference type="Gene3D" id="3.20.20.60">
    <property type="entry name" value="Phosphoenolpyruvate-binding domains"/>
    <property type="match status" value="1"/>
</dbReference>
<dbReference type="InterPro" id="IPR040442">
    <property type="entry name" value="Pyrv_kinase-like_dom_sf"/>
</dbReference>
<accession>A0A3E1BJ60</accession>
<name>A0A3E1BJ60_RHILT</name>
<reference evidence="8 9" key="1">
    <citation type="submission" date="2017-03" db="EMBL/GenBank/DDBJ databases">
        <title>Genome analysis of Rhizobial strains effectives or ineffectives for nitrogen fixation isolated from bean seeds.</title>
        <authorList>
            <person name="Peralta H."/>
            <person name="Aguilar-Vera A."/>
            <person name="Mora Y."/>
            <person name="Vargas-Lagunas C."/>
            <person name="Girard L."/>
            <person name="Mora J."/>
        </authorList>
    </citation>
    <scope>NUCLEOTIDE SEQUENCE [LARGE SCALE GENOMIC DNA]</scope>
    <source>
        <strain evidence="8 9">CCGM5</strain>
    </source>
</reference>
<sequence>MSADRTKISQAIGRARSFLFVPGDRPERFSKALATAADMVVIDFEDAVAPSKKGDAREALKSFEAGAGIERIVVRINATTTSDFENDLNACIAAGVGAVMLPKAEGHEDVGRIASRLGKIRVIALVESALGLERCGETARQPLVDRIAFGSIDYRLDLGIPEDGPALATARSQIVLQSRLASIAAPIEGVTAAYNDGELLLTDIAVARSFGFGGKLAIHPCQIEAINYGFAPSEAEVAWAKRILTAAEETGGEVGAVSLNGEMIDRPVLLRAERILERTEEVR</sequence>
<comment type="caution">
    <text evidence="8">The sequence shown here is derived from an EMBL/GenBank/DDBJ whole genome shotgun (WGS) entry which is preliminary data.</text>
</comment>
<comment type="similarity">
    <text evidence="2">Belongs to the HpcH/HpaI aldolase family.</text>
</comment>
<dbReference type="InterPro" id="IPR005000">
    <property type="entry name" value="Aldolase/citrate-lyase_domain"/>
</dbReference>
<evidence type="ECO:0000256" key="3">
    <source>
        <dbReference type="ARBA" id="ARBA00022723"/>
    </source>
</evidence>
<evidence type="ECO:0000256" key="6">
    <source>
        <dbReference type="PIRSR" id="PIRSR015582-2"/>
    </source>
</evidence>
<dbReference type="InterPro" id="IPR015813">
    <property type="entry name" value="Pyrv/PenolPyrv_kinase-like_dom"/>
</dbReference>
<dbReference type="RefSeq" id="WP_116273658.1">
    <property type="nucleotide sequence ID" value="NZ_KZ859521.1"/>
</dbReference>
<dbReference type="GO" id="GO:0006107">
    <property type="term" value="P:oxaloacetate metabolic process"/>
    <property type="evidence" value="ECO:0007669"/>
    <property type="project" value="TreeGrafter"/>
</dbReference>
<dbReference type="Proteomes" id="UP000256748">
    <property type="component" value="Unassembled WGS sequence"/>
</dbReference>
<dbReference type="PANTHER" id="PTHR32308">
    <property type="entry name" value="LYASE BETA SUBUNIT, PUTATIVE (AFU_ORTHOLOGUE AFUA_4G13030)-RELATED"/>
    <property type="match status" value="1"/>
</dbReference>
<feature type="binding site" evidence="6">
    <location>
        <position position="127"/>
    </location>
    <ligand>
        <name>Mg(2+)</name>
        <dbReference type="ChEBI" id="CHEBI:18420"/>
    </ligand>
</feature>
<dbReference type="SUPFAM" id="SSF51621">
    <property type="entry name" value="Phosphoenolpyruvate/pyruvate domain"/>
    <property type="match status" value="1"/>
</dbReference>
<evidence type="ECO:0000313" key="8">
    <source>
        <dbReference type="EMBL" id="RFB92976.1"/>
    </source>
</evidence>
<feature type="domain" description="HpcH/HpaI aldolase/citrate lyase" evidence="7">
    <location>
        <begin position="16"/>
        <end position="220"/>
    </location>
</feature>
<dbReference type="EMBL" id="NAOO01000017">
    <property type="protein sequence ID" value="RFB92976.1"/>
    <property type="molecule type" value="Genomic_DNA"/>
</dbReference>
<dbReference type="AlphaFoldDB" id="A0A3E1BJ60"/>
<dbReference type="PIRSF" id="PIRSF015582">
    <property type="entry name" value="Cit_lyase_B"/>
    <property type="match status" value="1"/>
</dbReference>
<keyword evidence="4 6" id="KW-0460">Magnesium</keyword>
<dbReference type="PANTHER" id="PTHR32308:SF10">
    <property type="entry name" value="CITRATE LYASE SUBUNIT BETA"/>
    <property type="match status" value="1"/>
</dbReference>
<evidence type="ECO:0000256" key="2">
    <source>
        <dbReference type="ARBA" id="ARBA00005568"/>
    </source>
</evidence>
<dbReference type="GO" id="GO:0000287">
    <property type="term" value="F:magnesium ion binding"/>
    <property type="evidence" value="ECO:0007669"/>
    <property type="project" value="TreeGrafter"/>
</dbReference>
<dbReference type="InterPro" id="IPR011206">
    <property type="entry name" value="Citrate_lyase_beta/mcl1/mcl2"/>
</dbReference>
<comment type="cofactor">
    <cofactor evidence="1">
        <name>Mg(2+)</name>
        <dbReference type="ChEBI" id="CHEBI:18420"/>
    </cofactor>
</comment>
<gene>
    <name evidence="8" type="ORF">B5K10_13455</name>
</gene>
<evidence type="ECO:0000256" key="5">
    <source>
        <dbReference type="PIRSR" id="PIRSR015582-1"/>
    </source>
</evidence>
<feature type="binding site" evidence="6">
    <location>
        <position position="153"/>
    </location>
    <ligand>
        <name>Mg(2+)</name>
        <dbReference type="ChEBI" id="CHEBI:18420"/>
    </ligand>
</feature>
<evidence type="ECO:0000256" key="4">
    <source>
        <dbReference type="ARBA" id="ARBA00022842"/>
    </source>
</evidence>
<feature type="binding site" evidence="5">
    <location>
        <position position="127"/>
    </location>
    <ligand>
        <name>substrate</name>
    </ligand>
</feature>